<dbReference type="OrthoDB" id="4378831at2"/>
<proteinExistence type="predicted"/>
<feature type="region of interest" description="Disordered" evidence="1">
    <location>
        <begin position="328"/>
        <end position="361"/>
    </location>
</feature>
<protein>
    <submittedName>
        <fullName evidence="3">DUF2235 domain-containing protein</fullName>
    </submittedName>
</protein>
<keyword evidence="4" id="KW-1185">Reference proteome</keyword>
<evidence type="ECO:0000256" key="1">
    <source>
        <dbReference type="SAM" id="MobiDB-lite"/>
    </source>
</evidence>
<feature type="domain" description="T6SS Phospholipase effector Tle1-like catalytic" evidence="2">
    <location>
        <begin position="3"/>
        <end position="291"/>
    </location>
</feature>
<dbReference type="Proteomes" id="UP000245293">
    <property type="component" value="Unassembled WGS sequence"/>
</dbReference>
<gene>
    <name evidence="3" type="ORF">DFK10_10535</name>
</gene>
<organism evidence="3 4">
    <name type="scientific">Salibaculum griseiflavum</name>
    <dbReference type="NCBI Taxonomy" id="1914409"/>
    <lineage>
        <taxon>Bacteria</taxon>
        <taxon>Pseudomonadati</taxon>
        <taxon>Pseudomonadota</taxon>
        <taxon>Alphaproteobacteria</taxon>
        <taxon>Rhodobacterales</taxon>
        <taxon>Roseobacteraceae</taxon>
        <taxon>Salibaculum</taxon>
    </lineage>
</organism>
<reference evidence="4" key="1">
    <citation type="submission" date="2018-05" db="EMBL/GenBank/DDBJ databases">
        <authorList>
            <person name="Du Z."/>
            <person name="Wang X."/>
        </authorList>
    </citation>
    <scope>NUCLEOTIDE SEQUENCE [LARGE SCALE GENOMIC DNA]</scope>
    <source>
        <strain evidence="4">WDS4C29</strain>
    </source>
</reference>
<dbReference type="InterPro" id="IPR018712">
    <property type="entry name" value="Tle1-like_cat"/>
</dbReference>
<dbReference type="PANTHER" id="PTHR33840:SF1">
    <property type="entry name" value="TLE1 PHOSPHOLIPASE DOMAIN-CONTAINING PROTEIN"/>
    <property type="match status" value="1"/>
</dbReference>
<dbReference type="RefSeq" id="WP_109388995.1">
    <property type="nucleotide sequence ID" value="NZ_QETF01000011.1"/>
</dbReference>
<evidence type="ECO:0000313" key="3">
    <source>
        <dbReference type="EMBL" id="PWG16578.1"/>
    </source>
</evidence>
<comment type="caution">
    <text evidence="3">The sequence shown here is derived from an EMBL/GenBank/DDBJ whole genome shotgun (WGS) entry which is preliminary data.</text>
</comment>
<dbReference type="EMBL" id="QETF01000011">
    <property type="protein sequence ID" value="PWG16578.1"/>
    <property type="molecule type" value="Genomic_DNA"/>
</dbReference>
<dbReference type="PANTHER" id="PTHR33840">
    <property type="match status" value="1"/>
</dbReference>
<feature type="compositionally biased region" description="Basic and acidic residues" evidence="1">
    <location>
        <begin position="328"/>
        <end position="337"/>
    </location>
</feature>
<dbReference type="Pfam" id="PF09994">
    <property type="entry name" value="T6SS_Tle1-like_cat"/>
    <property type="match status" value="1"/>
</dbReference>
<name>A0A2V1P495_9RHOB</name>
<accession>A0A2V1P495</accession>
<sequence length="361" mass="40432">MTRIVVLCDGTWNSPKLAEPTHVVKLRDALVNQAARDQLVAYFPGVGTEREFDGPVQRFLNKWGGGAFGWGLDGKVKRAYQFIAEAHKFTENPEIYLFGFSRGAYTARSVAGMIRKCGIVEDTSPESINAAFKLYRKRGERNHPDADHIREERVRMSPRYATSKKEVEARGRDVPIVDIAYMGVWDTVGARGIPVAVLGPVAALWNLRYRFHDMVLSSLVRSARHAVALDETRKFYRPALWNNLDGAEGLNEGRTGPLRPYQQLWFVGHHGTVGGSGSEQPLAALAQDWVFRGAGRLALLEEDALPTCDPDPLFPYERPDGRFFRAWRDGPDSRDQLHASVEQRLAGDPAYRPGSLENLDQ</sequence>
<evidence type="ECO:0000313" key="4">
    <source>
        <dbReference type="Proteomes" id="UP000245293"/>
    </source>
</evidence>
<evidence type="ECO:0000259" key="2">
    <source>
        <dbReference type="Pfam" id="PF09994"/>
    </source>
</evidence>
<dbReference type="AlphaFoldDB" id="A0A2V1P495"/>